<name>A0A521AIJ4_9SPHI</name>
<keyword evidence="6" id="KW-0175">Coiled coil</keyword>
<dbReference type="SUPFAM" id="SSF55785">
    <property type="entry name" value="PYP-like sensor domain (PAS domain)"/>
    <property type="match status" value="4"/>
</dbReference>
<dbReference type="InterPro" id="IPR000014">
    <property type="entry name" value="PAS"/>
</dbReference>
<dbReference type="NCBIfam" id="TIGR00229">
    <property type="entry name" value="sensory_box"/>
    <property type="match status" value="2"/>
</dbReference>
<feature type="coiled-coil region" evidence="6">
    <location>
        <begin position="186"/>
        <end position="217"/>
    </location>
</feature>
<dbReference type="SUPFAM" id="SSF47384">
    <property type="entry name" value="Homodimeric domain of signal transducing histidine kinase"/>
    <property type="match status" value="1"/>
</dbReference>
<feature type="domain" description="PAS" evidence="8">
    <location>
        <begin position="451"/>
        <end position="522"/>
    </location>
</feature>
<dbReference type="Proteomes" id="UP000320300">
    <property type="component" value="Unassembled WGS sequence"/>
</dbReference>
<dbReference type="InterPro" id="IPR003661">
    <property type="entry name" value="HisK_dim/P_dom"/>
</dbReference>
<evidence type="ECO:0000256" key="6">
    <source>
        <dbReference type="SAM" id="Coils"/>
    </source>
</evidence>
<evidence type="ECO:0000313" key="11">
    <source>
        <dbReference type="Proteomes" id="UP000320300"/>
    </source>
</evidence>
<evidence type="ECO:0000256" key="4">
    <source>
        <dbReference type="ARBA" id="ARBA00022679"/>
    </source>
</evidence>
<accession>A0A521AIJ4</accession>
<dbReference type="OrthoDB" id="6231665at2"/>
<gene>
    <name evidence="10" type="ORF">SAMN06265348_101231</name>
</gene>
<dbReference type="PANTHER" id="PTHR43304">
    <property type="entry name" value="PHYTOCHROME-LIKE PROTEIN CPH1"/>
    <property type="match status" value="1"/>
</dbReference>
<feature type="transmembrane region" description="Helical" evidence="7">
    <location>
        <begin position="6"/>
        <end position="29"/>
    </location>
</feature>
<dbReference type="InterPro" id="IPR036097">
    <property type="entry name" value="HisK_dim/P_sf"/>
</dbReference>
<keyword evidence="3" id="KW-0597">Phosphoprotein</keyword>
<evidence type="ECO:0000256" key="2">
    <source>
        <dbReference type="ARBA" id="ARBA00012438"/>
    </source>
</evidence>
<dbReference type="Pfam" id="PF08447">
    <property type="entry name" value="PAS_3"/>
    <property type="match status" value="1"/>
</dbReference>
<keyword evidence="4" id="KW-0808">Transferase</keyword>
<feature type="domain" description="PAC" evidence="9">
    <location>
        <begin position="523"/>
        <end position="577"/>
    </location>
</feature>
<dbReference type="EMBL" id="FXTN01000001">
    <property type="protein sequence ID" value="SMO34649.1"/>
    <property type="molecule type" value="Genomic_DNA"/>
</dbReference>
<dbReference type="InterPro" id="IPR000700">
    <property type="entry name" value="PAS-assoc_C"/>
</dbReference>
<dbReference type="InterPro" id="IPR035965">
    <property type="entry name" value="PAS-like_dom_sf"/>
</dbReference>
<proteinExistence type="predicted"/>
<dbReference type="InterPro" id="IPR013655">
    <property type="entry name" value="PAS_fold_3"/>
</dbReference>
<evidence type="ECO:0000256" key="3">
    <source>
        <dbReference type="ARBA" id="ARBA00022553"/>
    </source>
</evidence>
<dbReference type="PANTHER" id="PTHR43304:SF1">
    <property type="entry name" value="PAC DOMAIN-CONTAINING PROTEIN"/>
    <property type="match status" value="1"/>
</dbReference>
<keyword evidence="5" id="KW-0418">Kinase</keyword>
<keyword evidence="7" id="KW-0472">Membrane</keyword>
<dbReference type="SMART" id="SM00091">
    <property type="entry name" value="PAS"/>
    <property type="match status" value="4"/>
</dbReference>
<comment type="catalytic activity">
    <reaction evidence="1">
        <text>ATP + protein L-histidine = ADP + protein N-phospho-L-histidine.</text>
        <dbReference type="EC" id="2.7.13.3"/>
    </reaction>
</comment>
<dbReference type="Gene3D" id="3.30.450.20">
    <property type="entry name" value="PAS domain"/>
    <property type="match status" value="4"/>
</dbReference>
<protein>
    <recommendedName>
        <fullName evidence="2">histidine kinase</fullName>
        <ecNumber evidence="2">2.7.13.3</ecNumber>
    </recommendedName>
</protein>
<evidence type="ECO:0000259" key="9">
    <source>
        <dbReference type="PROSITE" id="PS50113"/>
    </source>
</evidence>
<dbReference type="InterPro" id="IPR052162">
    <property type="entry name" value="Sensor_kinase/Photoreceptor"/>
</dbReference>
<evidence type="ECO:0000256" key="5">
    <source>
        <dbReference type="ARBA" id="ARBA00022777"/>
    </source>
</evidence>
<evidence type="ECO:0000259" key="8">
    <source>
        <dbReference type="PROSITE" id="PS50112"/>
    </source>
</evidence>
<dbReference type="SMART" id="SM00086">
    <property type="entry name" value="PAC"/>
    <property type="match status" value="3"/>
</dbReference>
<keyword evidence="7" id="KW-0812">Transmembrane</keyword>
<keyword evidence="11" id="KW-1185">Reference proteome</keyword>
<evidence type="ECO:0000256" key="7">
    <source>
        <dbReference type="SAM" id="Phobius"/>
    </source>
</evidence>
<dbReference type="GO" id="GO:0000155">
    <property type="term" value="F:phosphorelay sensor kinase activity"/>
    <property type="evidence" value="ECO:0007669"/>
    <property type="project" value="InterPro"/>
</dbReference>
<dbReference type="InterPro" id="IPR001610">
    <property type="entry name" value="PAC"/>
</dbReference>
<dbReference type="PROSITE" id="PS50112">
    <property type="entry name" value="PAS"/>
    <property type="match status" value="2"/>
</dbReference>
<evidence type="ECO:0000256" key="1">
    <source>
        <dbReference type="ARBA" id="ARBA00000085"/>
    </source>
</evidence>
<dbReference type="Gene3D" id="1.10.287.130">
    <property type="match status" value="1"/>
</dbReference>
<organism evidence="10 11">
    <name type="scientific">Pedobacter westerhofensis</name>
    <dbReference type="NCBI Taxonomy" id="425512"/>
    <lineage>
        <taxon>Bacteria</taxon>
        <taxon>Pseudomonadati</taxon>
        <taxon>Bacteroidota</taxon>
        <taxon>Sphingobacteriia</taxon>
        <taxon>Sphingobacteriales</taxon>
        <taxon>Sphingobacteriaceae</taxon>
        <taxon>Pedobacter</taxon>
    </lineage>
</organism>
<dbReference type="AlphaFoldDB" id="A0A521AIJ4"/>
<dbReference type="EC" id="2.7.13.3" evidence="2"/>
<dbReference type="CDD" id="cd00130">
    <property type="entry name" value="PAS"/>
    <property type="match status" value="3"/>
</dbReference>
<dbReference type="PROSITE" id="PS50113">
    <property type="entry name" value="PAC"/>
    <property type="match status" value="1"/>
</dbReference>
<evidence type="ECO:0000313" key="10">
    <source>
        <dbReference type="EMBL" id="SMO34649.1"/>
    </source>
</evidence>
<keyword evidence="7" id="KW-1133">Transmembrane helix</keyword>
<feature type="domain" description="PAS" evidence="8">
    <location>
        <begin position="72"/>
        <end position="146"/>
    </location>
</feature>
<dbReference type="Pfam" id="PF00512">
    <property type="entry name" value="HisKA"/>
    <property type="match status" value="1"/>
</dbReference>
<reference evidence="10 11" key="1">
    <citation type="submission" date="2017-05" db="EMBL/GenBank/DDBJ databases">
        <authorList>
            <person name="Varghese N."/>
            <person name="Submissions S."/>
        </authorList>
    </citation>
    <scope>NUCLEOTIDE SEQUENCE [LARGE SCALE GENOMIC DNA]</scope>
    <source>
        <strain evidence="10 11">DSM 19036</strain>
    </source>
</reference>
<dbReference type="RefSeq" id="WP_142526346.1">
    <property type="nucleotide sequence ID" value="NZ_CBCSJO010000002.1"/>
</dbReference>
<sequence length="648" mass="74446">MKSGRFKVPLIYIAIGILWIALSDSAILWISQHIDHRLLRFLIFGKGVFLVLCTAVVLFLLIDNERKKLDNNNRQYRKFYEDNPNPIWFYDPITFRFTSVNDAAVAYYGYTRAEFLSMTIMDIRPAEDSEKVKDSYLKMSEDFHESGVWRHLKKDGSLFYVHITSHKTIQNNKETVMVMANDTTDKYLYEQRLQEINQELTAQKAEVDRNYLRLENTLNSITDSFVTINRSWIITKANLNFYTVTGLTEDVAGKSIDDVFPDSSKSAFRQLAEKAMNDNIAGNIEDYSPILNKWLRSSVFPTDEGIAIYFSDITAVKEKDIQLKLALERYDLASQATGDVIYDLDLVNHTLAFNTQIGVLLDISGTDGTDTLGWWRSVIHPEDIAVFSANQERRIAARDKYWLAEYRIMTNGIDYKHISDHGYLIFDEDDKPVRLIGAIKDIDLLKRSTEQLKRTGEILNKINNPVIISNAEGIVIWVNPAFSAVTGYMEHEVMGRDHAGLLYNLKTNKIIAQQLLRAVAAKESFSAELLNYDKYNREYWVSLNLYPIFDAQGRFECYISVQNDITEHKEREAVIGIQNEKLKAVSWLNSHEIRKPVASILALAQLMKSAENEEEKSELLELLFRCAVELDDIIMEINAEASGHIRVK</sequence>
<feature type="transmembrane region" description="Helical" evidence="7">
    <location>
        <begin position="41"/>
        <end position="62"/>
    </location>
</feature>
<dbReference type="Pfam" id="PF13426">
    <property type="entry name" value="PAS_9"/>
    <property type="match status" value="3"/>
</dbReference>